<dbReference type="InterPro" id="IPR001849">
    <property type="entry name" value="PH_domain"/>
</dbReference>
<keyword evidence="1" id="KW-0175">Coiled coil</keyword>
<dbReference type="OrthoDB" id="1854502at2759"/>
<dbReference type="EMBL" id="UYRT01087085">
    <property type="protein sequence ID" value="VDN32146.1"/>
    <property type="molecule type" value="Genomic_DNA"/>
</dbReference>
<dbReference type="Gene3D" id="2.30.29.30">
    <property type="entry name" value="Pleckstrin-homology domain (PH domain)/Phosphotyrosine-binding domain (PTB)"/>
    <property type="match status" value="1"/>
</dbReference>
<dbReference type="WBParaSite" id="GPUH_0001865001-mRNA-1">
    <property type="protein sequence ID" value="GPUH_0001865001-mRNA-1"/>
    <property type="gene ID" value="GPUH_0001865001"/>
</dbReference>
<dbReference type="PROSITE" id="PS50003">
    <property type="entry name" value="PH_DOMAIN"/>
    <property type="match status" value="1"/>
</dbReference>
<evidence type="ECO:0000259" key="2">
    <source>
        <dbReference type="PROSITE" id="PS50003"/>
    </source>
</evidence>
<evidence type="ECO:0000313" key="3">
    <source>
        <dbReference type="EMBL" id="VDN32146.1"/>
    </source>
</evidence>
<keyword evidence="4" id="KW-1185">Reference proteome</keyword>
<sequence length="271" mass="30831">MRYSSNLEPDLNSLEVGQSCRGSINLQEARIHADKTTNSLTISAPSQTFHLKAQNELDHNEWFRSLEFARHRAVRAAESDEDEDIRMNAAGNGGAAAIETMNRAIATKIDDLRTCSSLISKYGTDLLKALNDLEKTETVKTVSERLNLFKITTAAMMKACEEFVTLTAEESKKIGRYAANEHEQRLMLQDQLEELAEQHSKLERVAYQSARHKSNAATAEPPFLEAEEEFHDAYDTMSLMQDERYKFYFDLLVFLMNAQVQIEVFFFVVAE</sequence>
<feature type="coiled-coil region" evidence="1">
    <location>
        <begin position="178"/>
        <end position="205"/>
    </location>
</feature>
<protein>
    <submittedName>
        <fullName evidence="5">PH domain-containing protein</fullName>
    </submittedName>
</protein>
<name>A0A183ECD4_9BILA</name>
<accession>A0A183ECD4</accession>
<evidence type="ECO:0000256" key="1">
    <source>
        <dbReference type="SAM" id="Coils"/>
    </source>
</evidence>
<organism evidence="5">
    <name type="scientific">Gongylonema pulchrum</name>
    <dbReference type="NCBI Taxonomy" id="637853"/>
    <lineage>
        <taxon>Eukaryota</taxon>
        <taxon>Metazoa</taxon>
        <taxon>Ecdysozoa</taxon>
        <taxon>Nematoda</taxon>
        <taxon>Chromadorea</taxon>
        <taxon>Rhabditida</taxon>
        <taxon>Spirurina</taxon>
        <taxon>Spiruromorpha</taxon>
        <taxon>Spiruroidea</taxon>
        <taxon>Gongylonematidae</taxon>
        <taxon>Gongylonema</taxon>
    </lineage>
</organism>
<gene>
    <name evidence="3" type="ORF">GPUH_LOCUS18625</name>
</gene>
<dbReference type="Proteomes" id="UP000271098">
    <property type="component" value="Unassembled WGS sequence"/>
</dbReference>
<feature type="domain" description="PH" evidence="2">
    <location>
        <begin position="1"/>
        <end position="71"/>
    </location>
</feature>
<reference evidence="5" key="1">
    <citation type="submission" date="2016-06" db="UniProtKB">
        <authorList>
            <consortium name="WormBaseParasite"/>
        </authorList>
    </citation>
    <scope>IDENTIFICATION</scope>
</reference>
<dbReference type="InterPro" id="IPR011993">
    <property type="entry name" value="PH-like_dom_sf"/>
</dbReference>
<reference evidence="3 4" key="2">
    <citation type="submission" date="2018-11" db="EMBL/GenBank/DDBJ databases">
        <authorList>
            <consortium name="Pathogen Informatics"/>
        </authorList>
    </citation>
    <scope>NUCLEOTIDE SEQUENCE [LARGE SCALE GENOMIC DNA]</scope>
</reference>
<dbReference type="AlphaFoldDB" id="A0A183ECD4"/>
<evidence type="ECO:0000313" key="4">
    <source>
        <dbReference type="Proteomes" id="UP000271098"/>
    </source>
</evidence>
<evidence type="ECO:0000313" key="5">
    <source>
        <dbReference type="WBParaSite" id="GPUH_0001865001-mRNA-1"/>
    </source>
</evidence>
<dbReference type="SUPFAM" id="SSF50729">
    <property type="entry name" value="PH domain-like"/>
    <property type="match status" value="1"/>
</dbReference>
<proteinExistence type="predicted"/>